<dbReference type="PRINTS" id="PR00344">
    <property type="entry name" value="BCTRLSENSOR"/>
</dbReference>
<dbReference type="GO" id="GO:0000155">
    <property type="term" value="F:phosphorelay sensor kinase activity"/>
    <property type="evidence" value="ECO:0007669"/>
    <property type="project" value="UniProtKB-ARBA"/>
</dbReference>
<dbReference type="SUPFAM" id="SSF55874">
    <property type="entry name" value="ATPase domain of HSP90 chaperone/DNA topoisomerase II/histidine kinase"/>
    <property type="match status" value="1"/>
</dbReference>
<keyword evidence="3 8" id="KW-0597">Phosphoprotein</keyword>
<dbReference type="InterPro" id="IPR002545">
    <property type="entry name" value="CheW-lke_dom"/>
</dbReference>
<evidence type="ECO:0000256" key="4">
    <source>
        <dbReference type="ARBA" id="ARBA00022679"/>
    </source>
</evidence>
<dbReference type="AlphaFoldDB" id="A1ZV35"/>
<feature type="coiled-coil region" evidence="9">
    <location>
        <begin position="9"/>
        <end position="36"/>
    </location>
</feature>
<keyword evidence="14" id="KW-1185">Reference proteome</keyword>
<dbReference type="InterPro" id="IPR008207">
    <property type="entry name" value="Sig_transdc_His_kin_Hpt_dom"/>
</dbReference>
<dbReference type="PANTHER" id="PTHR43395:SF10">
    <property type="entry name" value="CHEMOTAXIS PROTEIN CHEA"/>
    <property type="match status" value="1"/>
</dbReference>
<dbReference type="InterPro" id="IPR003594">
    <property type="entry name" value="HATPase_dom"/>
</dbReference>
<reference evidence="13 14" key="1">
    <citation type="submission" date="2007-01" db="EMBL/GenBank/DDBJ databases">
        <authorList>
            <person name="Haygood M."/>
            <person name="Podell S."/>
            <person name="Anderson C."/>
            <person name="Hopkinson B."/>
            <person name="Roe K."/>
            <person name="Barbeau K."/>
            <person name="Gaasterland T."/>
            <person name="Ferriera S."/>
            <person name="Johnson J."/>
            <person name="Kravitz S."/>
            <person name="Beeson K."/>
            <person name="Sutton G."/>
            <person name="Rogers Y.-H."/>
            <person name="Friedman R."/>
            <person name="Frazier M."/>
            <person name="Venter J.C."/>
        </authorList>
    </citation>
    <scope>NUCLEOTIDE SEQUENCE [LARGE SCALE GENOMIC DNA]</scope>
    <source>
        <strain evidence="13 14">ATCC 23134</strain>
    </source>
</reference>
<evidence type="ECO:0000256" key="1">
    <source>
        <dbReference type="ARBA" id="ARBA00000085"/>
    </source>
</evidence>
<dbReference type="FunFam" id="3.30.565.10:FF:000016">
    <property type="entry name" value="Chemotaxis protein CheA, putative"/>
    <property type="match status" value="1"/>
</dbReference>
<feature type="domain" description="CheW-like" evidence="11">
    <location>
        <begin position="533"/>
        <end position="669"/>
    </location>
</feature>
<sequence>MSQFSEKFIQESQDMLTDLESDLIELEKDLSNEEYLNNIFRYLHTIKGGALMIGLDHLGSFIHEIEAIFALLRDGAKKIDDQILSLSFQAVDHIKKVLKDPNLTDHFLKENQQNLIAVLKQLQNQDQNLENIVPKMNYVYGMTIKPISPLKTDTEHPIIFVIKELKSTYENYFLKRIAHEEEILFWFIIVDQVSEKDELEALFLFVEDDFEISIQELGSSEDFHLSEQMKTKLNEQIQDKKELPSLEDTKKIFANLSEQVSKNKPEVASQDNSTAINENKANERTGSTRISKYKVNRLINAVSELMTLNSSLKNIASTHSLNDLNLITEKIELEINHLREDVFSLNLRPLSTLNTQFKRMVRNLSKQQGKKVEFEMVGGDTELDKHMIESLENPLLHILRNSIDHGIEPSEERLKKEKKETGLITLSGYYTGTDVIIEIKDDGRGINADKVRAKAIERGIIEQSEVMSDEELYHLICYPGFSTADELTELSGRGVGMDVVKKNIDSLKGNLHISSTPQKGTHFTIRLPLTLSIIDGLLVDVENVKYIVPMFSIDQIYRLPTKSIEREDYFSFLVQVDGQQISVLNLRKEFQFNQQENIDIKEMDVIMLSNNEKSQGIAVDKIYGEIQAIIKPIGKHFSTQKYILGSSILGDGSLALVLDTHRLIHQFHSNN</sequence>
<evidence type="ECO:0000313" key="14">
    <source>
        <dbReference type="Proteomes" id="UP000004095"/>
    </source>
</evidence>
<dbReference type="EMBL" id="AAWS01000044">
    <property type="protein sequence ID" value="EAY25691.1"/>
    <property type="molecule type" value="Genomic_DNA"/>
</dbReference>
<dbReference type="PROSITE" id="PS50851">
    <property type="entry name" value="CHEW"/>
    <property type="match status" value="1"/>
</dbReference>
<keyword evidence="6" id="KW-0418">Kinase</keyword>
<dbReference type="SUPFAM" id="SSF50341">
    <property type="entry name" value="CheW-like"/>
    <property type="match status" value="1"/>
</dbReference>
<organism evidence="13 14">
    <name type="scientific">Microscilla marina ATCC 23134</name>
    <dbReference type="NCBI Taxonomy" id="313606"/>
    <lineage>
        <taxon>Bacteria</taxon>
        <taxon>Pseudomonadati</taxon>
        <taxon>Bacteroidota</taxon>
        <taxon>Cytophagia</taxon>
        <taxon>Cytophagales</taxon>
        <taxon>Microscillaceae</taxon>
        <taxon>Microscilla</taxon>
    </lineage>
</organism>
<evidence type="ECO:0000256" key="5">
    <source>
        <dbReference type="ARBA" id="ARBA00022741"/>
    </source>
</evidence>
<proteinExistence type="predicted"/>
<dbReference type="SMART" id="SM00073">
    <property type="entry name" value="HPT"/>
    <property type="match status" value="1"/>
</dbReference>
<evidence type="ECO:0000259" key="11">
    <source>
        <dbReference type="PROSITE" id="PS50851"/>
    </source>
</evidence>
<dbReference type="PROSITE" id="PS50894">
    <property type="entry name" value="HPT"/>
    <property type="match status" value="1"/>
</dbReference>
<keyword evidence="4 13" id="KW-0808">Transferase</keyword>
<dbReference type="eggNOG" id="COG0643">
    <property type="taxonomic scope" value="Bacteria"/>
</dbReference>
<dbReference type="InterPro" id="IPR005467">
    <property type="entry name" value="His_kinase_dom"/>
</dbReference>
<keyword evidence="9" id="KW-0175">Coiled coil</keyword>
<evidence type="ECO:0000259" key="10">
    <source>
        <dbReference type="PROSITE" id="PS50109"/>
    </source>
</evidence>
<evidence type="ECO:0000256" key="6">
    <source>
        <dbReference type="ARBA" id="ARBA00022777"/>
    </source>
</evidence>
<protein>
    <recommendedName>
        <fullName evidence="2">histidine kinase</fullName>
        <ecNumber evidence="2">2.7.13.3</ecNumber>
    </recommendedName>
</protein>
<dbReference type="SUPFAM" id="SSF47226">
    <property type="entry name" value="Histidine-containing phosphotransfer domain, HPT domain"/>
    <property type="match status" value="1"/>
</dbReference>
<dbReference type="Gene3D" id="1.20.120.160">
    <property type="entry name" value="HPT domain"/>
    <property type="match status" value="1"/>
</dbReference>
<dbReference type="Gene3D" id="2.30.30.40">
    <property type="entry name" value="SH3 Domains"/>
    <property type="match status" value="1"/>
</dbReference>
<dbReference type="InterPro" id="IPR004358">
    <property type="entry name" value="Sig_transdc_His_kin-like_C"/>
</dbReference>
<evidence type="ECO:0000259" key="12">
    <source>
        <dbReference type="PROSITE" id="PS50894"/>
    </source>
</evidence>
<evidence type="ECO:0000256" key="7">
    <source>
        <dbReference type="ARBA" id="ARBA00035100"/>
    </source>
</evidence>
<dbReference type="SMART" id="SM00260">
    <property type="entry name" value="CheW"/>
    <property type="match status" value="1"/>
</dbReference>
<dbReference type="RefSeq" id="WP_002702203.1">
    <property type="nucleotide sequence ID" value="NZ_AAWS01000044.1"/>
</dbReference>
<evidence type="ECO:0000313" key="13">
    <source>
        <dbReference type="EMBL" id="EAY25691.1"/>
    </source>
</evidence>
<evidence type="ECO:0000256" key="9">
    <source>
        <dbReference type="SAM" id="Coils"/>
    </source>
</evidence>
<dbReference type="InterPro" id="IPR036641">
    <property type="entry name" value="HPT_dom_sf"/>
</dbReference>
<dbReference type="GO" id="GO:0006935">
    <property type="term" value="P:chemotaxis"/>
    <property type="evidence" value="ECO:0007669"/>
    <property type="project" value="InterPro"/>
</dbReference>
<dbReference type="OrthoDB" id="9803176at2"/>
<dbReference type="SMART" id="SM00387">
    <property type="entry name" value="HATPase_c"/>
    <property type="match status" value="1"/>
</dbReference>
<dbReference type="InterPro" id="IPR036890">
    <property type="entry name" value="HATPase_C_sf"/>
</dbReference>
<comment type="catalytic activity">
    <reaction evidence="1">
        <text>ATP + protein L-histidine = ADP + protein N-phospho-L-histidine.</text>
        <dbReference type="EC" id="2.7.13.3"/>
    </reaction>
</comment>
<dbReference type="InterPro" id="IPR036061">
    <property type="entry name" value="CheW-like_dom_sf"/>
</dbReference>
<dbReference type="Pfam" id="PF01584">
    <property type="entry name" value="CheW"/>
    <property type="match status" value="1"/>
</dbReference>
<dbReference type="Gene3D" id="3.30.565.10">
    <property type="entry name" value="Histidine kinase-like ATPase, C-terminal domain"/>
    <property type="match status" value="1"/>
</dbReference>
<comment type="caution">
    <text evidence="13">The sequence shown here is derived from an EMBL/GenBank/DDBJ whole genome shotgun (WGS) entry which is preliminary data.</text>
</comment>
<dbReference type="CDD" id="cd00088">
    <property type="entry name" value="HPT"/>
    <property type="match status" value="1"/>
</dbReference>
<dbReference type="EC" id="2.7.13.3" evidence="2"/>
<feature type="domain" description="HPt" evidence="12">
    <location>
        <begin position="1"/>
        <end position="101"/>
    </location>
</feature>
<evidence type="ECO:0000256" key="8">
    <source>
        <dbReference type="PROSITE-ProRule" id="PRU00110"/>
    </source>
</evidence>
<dbReference type="InterPro" id="IPR051315">
    <property type="entry name" value="Bact_Chemotaxis_CheA"/>
</dbReference>
<feature type="modified residue" description="Phosphohistidine" evidence="8">
    <location>
        <position position="44"/>
    </location>
</feature>
<feature type="domain" description="Histidine kinase" evidence="10">
    <location>
        <begin position="320"/>
        <end position="531"/>
    </location>
</feature>
<comment type="function">
    <text evidence="7">Involved in the transmission of sensory signals from the chemoreceptors to the flagellar motors. CheA is autophosphorylated; it can transfer its phosphate group to either CheB or CheY.</text>
</comment>
<dbReference type="PROSITE" id="PS50109">
    <property type="entry name" value="HIS_KIN"/>
    <property type="match status" value="1"/>
</dbReference>
<dbReference type="PANTHER" id="PTHR43395">
    <property type="entry name" value="SENSOR HISTIDINE KINASE CHEA"/>
    <property type="match status" value="1"/>
</dbReference>
<evidence type="ECO:0000256" key="3">
    <source>
        <dbReference type="ARBA" id="ARBA00022553"/>
    </source>
</evidence>
<name>A1ZV35_MICM2</name>
<dbReference type="Proteomes" id="UP000004095">
    <property type="component" value="Unassembled WGS sequence"/>
</dbReference>
<dbReference type="Pfam" id="PF01627">
    <property type="entry name" value="Hpt"/>
    <property type="match status" value="1"/>
</dbReference>
<keyword evidence="5" id="KW-0547">Nucleotide-binding</keyword>
<gene>
    <name evidence="13" type="ORF">M23134_04863</name>
</gene>
<dbReference type="Pfam" id="PF02518">
    <property type="entry name" value="HATPase_c"/>
    <property type="match status" value="1"/>
</dbReference>
<evidence type="ECO:0000256" key="2">
    <source>
        <dbReference type="ARBA" id="ARBA00012438"/>
    </source>
</evidence>
<accession>A1ZV35</accession>